<organism evidence="2 3">
    <name type="scientific">Stackebrandtia nassauensis (strain DSM 44728 / CIP 108903 / NRRL B-16338 / NBRC 102104 / LLR-40K-21)</name>
    <dbReference type="NCBI Taxonomy" id="446470"/>
    <lineage>
        <taxon>Bacteria</taxon>
        <taxon>Bacillati</taxon>
        <taxon>Actinomycetota</taxon>
        <taxon>Actinomycetes</taxon>
        <taxon>Glycomycetales</taxon>
        <taxon>Glycomycetaceae</taxon>
        <taxon>Stackebrandtia</taxon>
    </lineage>
</organism>
<dbReference type="SUPFAM" id="SSF53597">
    <property type="entry name" value="Dihydrofolate reductase-like"/>
    <property type="match status" value="1"/>
</dbReference>
<dbReference type="InterPro" id="IPR002734">
    <property type="entry name" value="RibDG_C"/>
</dbReference>
<dbReference type="Proteomes" id="UP000000844">
    <property type="component" value="Chromosome"/>
</dbReference>
<name>D3Q746_STANL</name>
<dbReference type="InterPro" id="IPR024072">
    <property type="entry name" value="DHFR-like_dom_sf"/>
</dbReference>
<dbReference type="PANTHER" id="PTHR38011:SF11">
    <property type="entry name" value="2,5-DIAMINO-6-RIBOSYLAMINO-4(3H)-PYRIMIDINONE 5'-PHOSPHATE REDUCTASE"/>
    <property type="match status" value="1"/>
</dbReference>
<dbReference type="OrthoDB" id="3427770at2"/>
<dbReference type="KEGG" id="sna:Snas_2640"/>
<sequence>MTKTLYYTATSIDGFIADADNSLSWLFAVDSGGEGGPPDFAGFFAGVGAMCLGATTYQWMLDNHGYLDKPDDWRAVYGDTPCWVFTHRSLPVIPGADVRMVSGEVAPVHEAMTDAAADKNIWILGGGELAGHFADAGLLDELNLMLAPVTLGAGAPVLPRRLLSTDLRLVDMTRHGQMAQLTYELRH</sequence>
<protein>
    <submittedName>
        <fullName evidence="2">Bifunctional deaminase-reductase domain protein</fullName>
    </submittedName>
</protein>
<dbReference type="HOGENOM" id="CLU_043966_4_1_11"/>
<dbReference type="PANTHER" id="PTHR38011">
    <property type="entry name" value="DIHYDROFOLATE REDUCTASE FAMILY PROTEIN (AFU_ORTHOLOGUE AFUA_8G06820)"/>
    <property type="match status" value="1"/>
</dbReference>
<dbReference type="GO" id="GO:0009231">
    <property type="term" value="P:riboflavin biosynthetic process"/>
    <property type="evidence" value="ECO:0007669"/>
    <property type="project" value="InterPro"/>
</dbReference>
<dbReference type="Pfam" id="PF01872">
    <property type="entry name" value="RibD_C"/>
    <property type="match status" value="1"/>
</dbReference>
<reference evidence="2 3" key="1">
    <citation type="journal article" date="2009" name="Stand. Genomic Sci.">
        <title>Complete genome sequence of Stackebrandtia nassauensis type strain (LLR-40K-21).</title>
        <authorList>
            <person name="Munk C."/>
            <person name="Lapidus A."/>
            <person name="Copeland A."/>
            <person name="Jando M."/>
            <person name="Mayilraj S."/>
            <person name="Glavina Del Rio T."/>
            <person name="Nolan M."/>
            <person name="Chen F."/>
            <person name="Lucas S."/>
            <person name="Tice H."/>
            <person name="Cheng J.F."/>
            <person name="Han C."/>
            <person name="Detter J.C."/>
            <person name="Bruce D."/>
            <person name="Goodwin L."/>
            <person name="Chain P."/>
            <person name="Pitluck S."/>
            <person name="Goker M."/>
            <person name="Ovchinikova G."/>
            <person name="Pati A."/>
            <person name="Ivanova N."/>
            <person name="Mavromatis K."/>
            <person name="Chen A."/>
            <person name="Palaniappan K."/>
            <person name="Land M."/>
            <person name="Hauser L."/>
            <person name="Chang Y.J."/>
            <person name="Jeffries C.D."/>
            <person name="Bristow J."/>
            <person name="Eisen J.A."/>
            <person name="Markowitz V."/>
            <person name="Hugenholtz P."/>
            <person name="Kyrpides N.C."/>
            <person name="Klenk H.P."/>
        </authorList>
    </citation>
    <scope>NUCLEOTIDE SEQUENCE [LARGE SCALE GENOMIC DNA]</scope>
    <source>
        <strain evidence="3">DSM 44728 / CIP 108903 / NRRL B-16338 / NBRC 102104 / LLR-40K-21</strain>
    </source>
</reference>
<evidence type="ECO:0000313" key="2">
    <source>
        <dbReference type="EMBL" id="ADD42317.1"/>
    </source>
</evidence>
<dbReference type="RefSeq" id="WP_013017888.1">
    <property type="nucleotide sequence ID" value="NC_013947.1"/>
</dbReference>
<dbReference type="GO" id="GO:0008703">
    <property type="term" value="F:5-amino-6-(5-phosphoribosylamino)uracil reductase activity"/>
    <property type="evidence" value="ECO:0007669"/>
    <property type="project" value="InterPro"/>
</dbReference>
<gene>
    <name evidence="2" type="ordered locus">Snas_2640</name>
</gene>
<dbReference type="InterPro" id="IPR050765">
    <property type="entry name" value="Riboflavin_Biosynth_HTPR"/>
</dbReference>
<evidence type="ECO:0000259" key="1">
    <source>
        <dbReference type="Pfam" id="PF01872"/>
    </source>
</evidence>
<dbReference type="STRING" id="446470.Snas_2640"/>
<dbReference type="eggNOG" id="COG0262">
    <property type="taxonomic scope" value="Bacteria"/>
</dbReference>
<evidence type="ECO:0000313" key="3">
    <source>
        <dbReference type="Proteomes" id="UP000000844"/>
    </source>
</evidence>
<proteinExistence type="predicted"/>
<accession>D3Q746</accession>
<dbReference type="Gene3D" id="3.40.430.10">
    <property type="entry name" value="Dihydrofolate Reductase, subunit A"/>
    <property type="match status" value="1"/>
</dbReference>
<keyword evidence="3" id="KW-1185">Reference proteome</keyword>
<dbReference type="EMBL" id="CP001778">
    <property type="protein sequence ID" value="ADD42317.1"/>
    <property type="molecule type" value="Genomic_DNA"/>
</dbReference>
<feature type="domain" description="Bacterial bifunctional deaminase-reductase C-terminal" evidence="1">
    <location>
        <begin position="70"/>
        <end position="177"/>
    </location>
</feature>
<dbReference type="AlphaFoldDB" id="D3Q746"/>